<evidence type="ECO:0000313" key="2">
    <source>
        <dbReference type="Proteomes" id="UP000238479"/>
    </source>
</evidence>
<dbReference type="Gramene" id="PRQ51164">
    <property type="protein sequence ID" value="PRQ51164"/>
    <property type="gene ID" value="RchiOBHm_Chr2g0141341"/>
</dbReference>
<sequence length="45" mass="5300">MWVFFDFRFLLGIAARAMLRVVSLIILHLQTLHTLALYIHNDTQT</sequence>
<accession>A0A2P6RXN4</accession>
<comment type="caution">
    <text evidence="1">The sequence shown here is derived from an EMBL/GenBank/DDBJ whole genome shotgun (WGS) entry which is preliminary data.</text>
</comment>
<keyword evidence="2" id="KW-1185">Reference proteome</keyword>
<dbReference type="Proteomes" id="UP000238479">
    <property type="component" value="Chromosome 2"/>
</dbReference>
<reference evidence="1 2" key="1">
    <citation type="journal article" date="2018" name="Nat. Genet.">
        <title>The Rosa genome provides new insights in the design of modern roses.</title>
        <authorList>
            <person name="Bendahmane M."/>
        </authorList>
    </citation>
    <scope>NUCLEOTIDE SEQUENCE [LARGE SCALE GENOMIC DNA]</scope>
    <source>
        <strain evidence="2">cv. Old Blush</strain>
    </source>
</reference>
<proteinExistence type="predicted"/>
<protein>
    <submittedName>
        <fullName evidence="1">Uncharacterized protein</fullName>
    </submittedName>
</protein>
<dbReference type="AlphaFoldDB" id="A0A2P6RXN4"/>
<name>A0A2P6RXN4_ROSCH</name>
<dbReference type="EMBL" id="PDCK01000040">
    <property type="protein sequence ID" value="PRQ51164.1"/>
    <property type="molecule type" value="Genomic_DNA"/>
</dbReference>
<organism evidence="1 2">
    <name type="scientific">Rosa chinensis</name>
    <name type="common">China rose</name>
    <dbReference type="NCBI Taxonomy" id="74649"/>
    <lineage>
        <taxon>Eukaryota</taxon>
        <taxon>Viridiplantae</taxon>
        <taxon>Streptophyta</taxon>
        <taxon>Embryophyta</taxon>
        <taxon>Tracheophyta</taxon>
        <taxon>Spermatophyta</taxon>
        <taxon>Magnoliopsida</taxon>
        <taxon>eudicotyledons</taxon>
        <taxon>Gunneridae</taxon>
        <taxon>Pentapetalae</taxon>
        <taxon>rosids</taxon>
        <taxon>fabids</taxon>
        <taxon>Rosales</taxon>
        <taxon>Rosaceae</taxon>
        <taxon>Rosoideae</taxon>
        <taxon>Rosoideae incertae sedis</taxon>
        <taxon>Rosa</taxon>
    </lineage>
</organism>
<evidence type="ECO:0000313" key="1">
    <source>
        <dbReference type="EMBL" id="PRQ51164.1"/>
    </source>
</evidence>
<gene>
    <name evidence="1" type="ORF">RchiOBHm_Chr2g0141341</name>
</gene>